<evidence type="ECO:0000313" key="2">
    <source>
        <dbReference type="Proteomes" id="UP000297245"/>
    </source>
</evidence>
<dbReference type="InterPro" id="IPR035992">
    <property type="entry name" value="Ricin_B-like_lectins"/>
</dbReference>
<proteinExistence type="predicted"/>
<accession>A0A4V4HGH8</accession>
<protein>
    <submittedName>
        <fullName evidence="1">Uncharacterized protein</fullName>
    </submittedName>
</protein>
<keyword evidence="2" id="KW-1185">Reference proteome</keyword>
<dbReference type="EMBL" id="ML179128">
    <property type="protein sequence ID" value="THU98855.1"/>
    <property type="molecule type" value="Genomic_DNA"/>
</dbReference>
<dbReference type="AlphaFoldDB" id="A0A4V4HGH8"/>
<organism evidence="1 2">
    <name type="scientific">Dendrothele bispora (strain CBS 962.96)</name>
    <dbReference type="NCBI Taxonomy" id="1314807"/>
    <lineage>
        <taxon>Eukaryota</taxon>
        <taxon>Fungi</taxon>
        <taxon>Dikarya</taxon>
        <taxon>Basidiomycota</taxon>
        <taxon>Agaricomycotina</taxon>
        <taxon>Agaricomycetes</taxon>
        <taxon>Agaricomycetidae</taxon>
        <taxon>Agaricales</taxon>
        <taxon>Agaricales incertae sedis</taxon>
        <taxon>Dendrothele</taxon>
    </lineage>
</organism>
<gene>
    <name evidence="1" type="ORF">K435DRAFT_795357</name>
</gene>
<name>A0A4V4HGH8_DENBC</name>
<reference evidence="1 2" key="1">
    <citation type="journal article" date="2019" name="Nat. Ecol. Evol.">
        <title>Megaphylogeny resolves global patterns of mushroom evolution.</title>
        <authorList>
            <person name="Varga T."/>
            <person name="Krizsan K."/>
            <person name="Foldi C."/>
            <person name="Dima B."/>
            <person name="Sanchez-Garcia M."/>
            <person name="Sanchez-Ramirez S."/>
            <person name="Szollosi G.J."/>
            <person name="Szarkandi J.G."/>
            <person name="Papp V."/>
            <person name="Albert L."/>
            <person name="Andreopoulos W."/>
            <person name="Angelini C."/>
            <person name="Antonin V."/>
            <person name="Barry K.W."/>
            <person name="Bougher N.L."/>
            <person name="Buchanan P."/>
            <person name="Buyck B."/>
            <person name="Bense V."/>
            <person name="Catcheside P."/>
            <person name="Chovatia M."/>
            <person name="Cooper J."/>
            <person name="Damon W."/>
            <person name="Desjardin D."/>
            <person name="Finy P."/>
            <person name="Geml J."/>
            <person name="Haridas S."/>
            <person name="Hughes K."/>
            <person name="Justo A."/>
            <person name="Karasinski D."/>
            <person name="Kautmanova I."/>
            <person name="Kiss B."/>
            <person name="Kocsube S."/>
            <person name="Kotiranta H."/>
            <person name="LaButti K.M."/>
            <person name="Lechner B.E."/>
            <person name="Liimatainen K."/>
            <person name="Lipzen A."/>
            <person name="Lukacs Z."/>
            <person name="Mihaltcheva S."/>
            <person name="Morgado L.N."/>
            <person name="Niskanen T."/>
            <person name="Noordeloos M.E."/>
            <person name="Ohm R.A."/>
            <person name="Ortiz-Santana B."/>
            <person name="Ovrebo C."/>
            <person name="Racz N."/>
            <person name="Riley R."/>
            <person name="Savchenko A."/>
            <person name="Shiryaev A."/>
            <person name="Soop K."/>
            <person name="Spirin V."/>
            <person name="Szebenyi C."/>
            <person name="Tomsovsky M."/>
            <person name="Tulloss R.E."/>
            <person name="Uehling J."/>
            <person name="Grigoriev I.V."/>
            <person name="Vagvolgyi C."/>
            <person name="Papp T."/>
            <person name="Martin F.M."/>
            <person name="Miettinen O."/>
            <person name="Hibbett D.S."/>
            <person name="Nagy L.G."/>
        </authorList>
    </citation>
    <scope>NUCLEOTIDE SEQUENCE [LARGE SCALE GENOMIC DNA]</scope>
    <source>
        <strain evidence="1 2">CBS 962.96</strain>
    </source>
</reference>
<evidence type="ECO:0000313" key="1">
    <source>
        <dbReference type="EMBL" id="THU98855.1"/>
    </source>
</evidence>
<dbReference type="SUPFAM" id="SSF50370">
    <property type="entry name" value="Ricin B-like lectins"/>
    <property type="match status" value="1"/>
</dbReference>
<dbReference type="OrthoDB" id="2995625at2759"/>
<dbReference type="Proteomes" id="UP000297245">
    <property type="component" value="Unassembled WGS sequence"/>
</dbReference>
<sequence>MVNLLNLTAAASAASVMILDHTKSLGLDLVSGGCNDYNSIQQIRALSTNVNEKWNLNIVGANEFQIVSVPCGTILTYAGSETGANSIRSQPVAIRGSQTIWMVDELLAFVTTFLRPMSSTMFDYLYTSTLVSLKLALEWL</sequence>